<proteinExistence type="predicted"/>
<feature type="region of interest" description="Disordered" evidence="1">
    <location>
        <begin position="1"/>
        <end position="43"/>
    </location>
</feature>
<organism evidence="2 3">
    <name type="scientific">Trichoderma simmonsii</name>
    <dbReference type="NCBI Taxonomy" id="1491479"/>
    <lineage>
        <taxon>Eukaryota</taxon>
        <taxon>Fungi</taxon>
        <taxon>Dikarya</taxon>
        <taxon>Ascomycota</taxon>
        <taxon>Pezizomycotina</taxon>
        <taxon>Sordariomycetes</taxon>
        <taxon>Hypocreomycetidae</taxon>
        <taxon>Hypocreales</taxon>
        <taxon>Hypocreaceae</taxon>
        <taxon>Trichoderma</taxon>
    </lineage>
</organism>
<sequence length="120" mass="12885">MSSQREAHLGRGMSTKLAAAGGMVEQVDTSGSQRYPDETPLGGQELNETLVLAAHTVPRAPRRRGGWGTSLEDLTRGYKLCVADERDPGCYSGADAQSVQEAPRAAETNKNERQPAQSRS</sequence>
<reference evidence="2 3" key="1">
    <citation type="journal article" date="2021" name="BMC Genomics">
        <title>Telomere-to-telomere genome assembly of asparaginase-producing Trichoderma simmonsii.</title>
        <authorList>
            <person name="Chung D."/>
            <person name="Kwon Y.M."/>
            <person name="Yang Y."/>
        </authorList>
    </citation>
    <scope>NUCLEOTIDE SEQUENCE [LARGE SCALE GENOMIC DNA]</scope>
    <source>
        <strain evidence="2 3">GH-Sj1</strain>
    </source>
</reference>
<gene>
    <name evidence="2" type="ORF">H0G86_001326</name>
</gene>
<evidence type="ECO:0000256" key="1">
    <source>
        <dbReference type="SAM" id="MobiDB-lite"/>
    </source>
</evidence>
<dbReference type="AlphaFoldDB" id="A0A8G0L612"/>
<feature type="region of interest" description="Disordered" evidence="1">
    <location>
        <begin position="89"/>
        <end position="120"/>
    </location>
</feature>
<keyword evidence="3" id="KW-1185">Reference proteome</keyword>
<dbReference type="EMBL" id="CP075864">
    <property type="protein sequence ID" value="QYS93964.1"/>
    <property type="molecule type" value="Genomic_DNA"/>
</dbReference>
<protein>
    <submittedName>
        <fullName evidence="2">Uncharacterized protein</fullName>
    </submittedName>
</protein>
<dbReference type="Proteomes" id="UP000826661">
    <property type="component" value="Chromosome I"/>
</dbReference>
<name>A0A8G0L612_9HYPO</name>
<evidence type="ECO:0000313" key="2">
    <source>
        <dbReference type="EMBL" id="QYS93964.1"/>
    </source>
</evidence>
<evidence type="ECO:0000313" key="3">
    <source>
        <dbReference type="Proteomes" id="UP000826661"/>
    </source>
</evidence>
<accession>A0A8G0L612</accession>